<gene>
    <name evidence="3" type="ORF">TARUN_9064</name>
</gene>
<keyword evidence="4" id="KW-1185">Reference proteome</keyword>
<comment type="caution">
    <text evidence="3">The sequence shown here is derived from an EMBL/GenBank/DDBJ whole genome shotgun (WGS) entry which is preliminary data.</text>
</comment>
<feature type="signal peptide" evidence="2">
    <location>
        <begin position="1"/>
        <end position="20"/>
    </location>
</feature>
<dbReference type="OrthoDB" id="4900512at2759"/>
<evidence type="ECO:0000256" key="2">
    <source>
        <dbReference type="SAM" id="SignalP"/>
    </source>
</evidence>
<keyword evidence="2" id="KW-0732">Signal</keyword>
<reference evidence="3 4" key="1">
    <citation type="journal article" date="2018" name="PLoS Pathog.">
        <title>Evolution of structural diversity of trichothecenes, a family of toxins produced by plant pathogenic and entomopathogenic fungi.</title>
        <authorList>
            <person name="Proctor R.H."/>
            <person name="McCormick S.P."/>
            <person name="Kim H.S."/>
            <person name="Cardoza R.E."/>
            <person name="Stanley A.M."/>
            <person name="Lindo L."/>
            <person name="Kelly A."/>
            <person name="Brown D.W."/>
            <person name="Lee T."/>
            <person name="Vaughan M.M."/>
            <person name="Alexander N.J."/>
            <person name="Busman M."/>
            <person name="Gutierrez S."/>
        </authorList>
    </citation>
    <scope>NUCLEOTIDE SEQUENCE [LARGE SCALE GENOMIC DNA]</scope>
    <source>
        <strain evidence="3 4">IBT 40837</strain>
    </source>
</reference>
<evidence type="ECO:0000313" key="4">
    <source>
        <dbReference type="Proteomes" id="UP000266272"/>
    </source>
</evidence>
<proteinExistence type="predicted"/>
<feature type="chain" id="PRO_5017302267" evidence="2">
    <location>
        <begin position="21"/>
        <end position="207"/>
    </location>
</feature>
<feature type="compositionally biased region" description="Low complexity" evidence="1">
    <location>
        <begin position="162"/>
        <end position="174"/>
    </location>
</feature>
<evidence type="ECO:0000313" key="3">
    <source>
        <dbReference type="EMBL" id="RFU73189.1"/>
    </source>
</evidence>
<evidence type="ECO:0000256" key="1">
    <source>
        <dbReference type="SAM" id="MobiDB-lite"/>
    </source>
</evidence>
<dbReference type="AlphaFoldDB" id="A0A395NAY8"/>
<organism evidence="3 4">
    <name type="scientific">Trichoderma arundinaceum</name>
    <dbReference type="NCBI Taxonomy" id="490622"/>
    <lineage>
        <taxon>Eukaryota</taxon>
        <taxon>Fungi</taxon>
        <taxon>Dikarya</taxon>
        <taxon>Ascomycota</taxon>
        <taxon>Pezizomycotina</taxon>
        <taxon>Sordariomycetes</taxon>
        <taxon>Hypocreomycetidae</taxon>
        <taxon>Hypocreales</taxon>
        <taxon>Hypocreaceae</taxon>
        <taxon>Trichoderma</taxon>
    </lineage>
</organism>
<dbReference type="Proteomes" id="UP000266272">
    <property type="component" value="Unassembled WGS sequence"/>
</dbReference>
<feature type="region of interest" description="Disordered" evidence="1">
    <location>
        <begin position="151"/>
        <end position="177"/>
    </location>
</feature>
<accession>A0A395NAY8</accession>
<name>A0A395NAY8_TRIAR</name>
<protein>
    <submittedName>
        <fullName evidence="3">Uncharacterized protein</fullName>
    </submittedName>
</protein>
<sequence>MHSTALTILAFIALSPLAHAMPGGYLKSMFSGAQASTQKNEASMDPRLYSIWSSFHKIYQEAEHAATATAAATTTASDYPATTTDMDELPTSDQWYTIASSQYIQPTPAPPAPTGEVTLYSTVTYPVSSCSDDCQSSVVPPPLTATATGAAETSAVQPSQNATLTASTSTKATSYPTKLPPPLNGVSKKSAPVMGAVAVVIAGCFLF</sequence>
<dbReference type="EMBL" id="PXOA01000688">
    <property type="protein sequence ID" value="RFU73189.1"/>
    <property type="molecule type" value="Genomic_DNA"/>
</dbReference>